<evidence type="ECO:0000256" key="1">
    <source>
        <dbReference type="SAM" id="MobiDB-lite"/>
    </source>
</evidence>
<feature type="region of interest" description="Disordered" evidence="1">
    <location>
        <begin position="63"/>
        <end position="90"/>
    </location>
</feature>
<feature type="compositionally biased region" description="Low complexity" evidence="1">
    <location>
        <begin position="839"/>
        <end position="856"/>
    </location>
</feature>
<evidence type="ECO:0000313" key="3">
    <source>
        <dbReference type="Proteomes" id="UP000434957"/>
    </source>
</evidence>
<comment type="caution">
    <text evidence="2">The sequence shown here is derived from an EMBL/GenBank/DDBJ whole genome shotgun (WGS) entry which is preliminary data.</text>
</comment>
<dbReference type="EMBL" id="QXFT01000342">
    <property type="protein sequence ID" value="KAE9346673.1"/>
    <property type="molecule type" value="Genomic_DNA"/>
</dbReference>
<organism evidence="2 3">
    <name type="scientific">Phytophthora rubi</name>
    <dbReference type="NCBI Taxonomy" id="129364"/>
    <lineage>
        <taxon>Eukaryota</taxon>
        <taxon>Sar</taxon>
        <taxon>Stramenopiles</taxon>
        <taxon>Oomycota</taxon>
        <taxon>Peronosporomycetes</taxon>
        <taxon>Peronosporales</taxon>
        <taxon>Peronosporaceae</taxon>
        <taxon>Phytophthora</taxon>
    </lineage>
</organism>
<reference evidence="2 3" key="1">
    <citation type="submission" date="2018-08" db="EMBL/GenBank/DDBJ databases">
        <title>Genomic investigation of the strawberry pathogen Phytophthora fragariae indicates pathogenicity is determined by transcriptional variation in three key races.</title>
        <authorList>
            <person name="Adams T.M."/>
            <person name="Armitage A.D."/>
            <person name="Sobczyk M.K."/>
            <person name="Bates H.J."/>
            <person name="Dunwell J.M."/>
            <person name="Nellist C.F."/>
            <person name="Harrison R.J."/>
        </authorList>
    </citation>
    <scope>NUCLEOTIDE SEQUENCE [LARGE SCALE GENOMIC DNA]</scope>
    <source>
        <strain evidence="2 3">SCRP333</strain>
    </source>
</reference>
<feature type="compositionally biased region" description="Basic and acidic residues" evidence="1">
    <location>
        <begin position="827"/>
        <end position="838"/>
    </location>
</feature>
<protein>
    <submittedName>
        <fullName evidence="2">Uncharacterized protein</fullName>
    </submittedName>
</protein>
<proteinExistence type="predicted"/>
<gene>
    <name evidence="2" type="ORF">PR003_g7316</name>
</gene>
<feature type="region of interest" description="Disordered" evidence="1">
    <location>
        <begin position="1"/>
        <end position="22"/>
    </location>
</feature>
<sequence>MQHLGAARVNRKRQSRVSTGSAALPDGWFPIEPQVLKNGKARGRPGPDVLGLANTVDPLTFLAQKPNERSVNGEKQQQNPRRRRLRASGASGFPVAEAFSPQRSLRLAKLPLLKTRSREEDVEVGGLSNQLLVKTPTQMSAPRDTELPLHELIQTMDDAVKADPSAELNQSSIARLFMNQWLRQFEADRRSYKSVAVRFEVGFEELQRRTVNLPRPNDLITTFCCKVLVEDLTPHFGPYASLFRVLSAELIQSIYARDGLPYFALVKHHKRLLLTLRKDKEWREERNEVLSDDIGKVYSMFLRFLSECTYALSRMLFHEWHSIAIVQKKNNRKYVAYFSNWFSNSPKAILGKVFVAWKREAAMHRIEKIQKQMQIDFQALAVVKRQVDDLTRQRDIAQADNLTMRSDRKQAEEWARTLELRIKAASSYLDTTRRREAQVCQEGQLRVEAVACLPPLILESLLRGYHGVGFLQQAPVQVQGISSGSIGDSGDSGAQMDSAEKGVSSVLLECLAEISRLQSISLRRKSSSLSPTRAGRSNSVVVGTAGRSNSVVVGTGLVETDEQSPSLQAAAVAASTGSPTGRRAAAGAVSQDELSGRTFSKFFTSLRDRIQDPDAKVLFTPTQVQEYLVDKDKQLNQHENAQAAREYEQLLRAIRVQDEHYASNSKLFSSRMLESHEISLVPNRSLPNRALQVTDGFAGSDKGDLGIINGAKRFWVASVAASKPRTPSRGAQLRRALTRKQSSLILKERPQTQQVSLLENIELFRETDFDISPRHSRGFTILLLAHIATEYGSLLFSPADMSAFTHNAYLHPASIKSELVQAQSSQDLKKGKPGEGKARSTPTPSPAQSSLSLAPADTQSTSSIVIESSANTNKSLRNILPIVTAYDTWNQISEQLISGNVVQSRGLTSKVVVDSNEGISGDLLRTQGVSSGIPIRPMLRHQFEPLSHSSFLVSTRDKSGRRTSITTGDGNTFHTARIRHLTAEGPDRLLKSIETIQASVKTTSAKMKDFQVTHQQLRELRVTQWQTASELASQFATKQSETLAPAVAVGQLDHREHVYECISLTNNTMRRIFSVEENPDAELTRVRAVLEKHHRVIRQLYTPFRANVKHAMSLDDLWHIVKILRLPREIHVLPILRDEEMVANGYEQLFSPEDLAELVLQLCNEQFQSQIAPLSARVDYFVTQHLTIATQNRSLVRTLMHRPDVKLAIGSHSQTIRIIFRRYCAKEREMMTPANGPTKLKLRHTAPGINKYMRMIDWQAFVQEYHLVRARFSMDQAMNVFRNVQEAPPGSDDQLELIYSEFCEAVVGMAMFYFPDPFLKTATKVTQFLRRYLPLTPDEDHA</sequence>
<keyword evidence="3" id="KW-1185">Reference proteome</keyword>
<name>A0A6A4FUA5_9STRA</name>
<feature type="region of interest" description="Disordered" evidence="1">
    <location>
        <begin position="821"/>
        <end position="856"/>
    </location>
</feature>
<accession>A0A6A4FUA5</accession>
<evidence type="ECO:0000313" key="2">
    <source>
        <dbReference type="EMBL" id="KAE9346673.1"/>
    </source>
</evidence>
<dbReference type="Proteomes" id="UP000434957">
    <property type="component" value="Unassembled WGS sequence"/>
</dbReference>